<keyword evidence="2" id="KW-1185">Reference proteome</keyword>
<reference evidence="3" key="1">
    <citation type="submission" date="2025-08" db="UniProtKB">
        <authorList>
            <consortium name="RefSeq"/>
        </authorList>
    </citation>
    <scope>IDENTIFICATION</scope>
    <source>
        <tissue evidence="3">Muscle</tissue>
    </source>
</reference>
<organism evidence="2 3">
    <name type="scientific">Limulus polyphemus</name>
    <name type="common">Atlantic horseshoe crab</name>
    <dbReference type="NCBI Taxonomy" id="6850"/>
    <lineage>
        <taxon>Eukaryota</taxon>
        <taxon>Metazoa</taxon>
        <taxon>Ecdysozoa</taxon>
        <taxon>Arthropoda</taxon>
        <taxon>Chelicerata</taxon>
        <taxon>Merostomata</taxon>
        <taxon>Xiphosura</taxon>
        <taxon>Limulidae</taxon>
        <taxon>Limulus</taxon>
    </lineage>
</organism>
<keyword evidence="1" id="KW-1133">Transmembrane helix</keyword>
<protein>
    <submittedName>
        <fullName evidence="3">O-acyltransferase like protein-like</fullName>
    </submittedName>
</protein>
<feature type="transmembrane region" description="Helical" evidence="1">
    <location>
        <begin position="77"/>
        <end position="98"/>
    </location>
</feature>
<dbReference type="PANTHER" id="PTHR11161:SF0">
    <property type="entry name" value="O-ACYLTRANSFERASE LIKE PROTEIN"/>
    <property type="match status" value="1"/>
</dbReference>
<name>A0ABM1SFQ2_LIMPO</name>
<feature type="transmembrane region" description="Helical" evidence="1">
    <location>
        <begin position="110"/>
        <end position="130"/>
    </location>
</feature>
<dbReference type="RefSeq" id="XP_022242457.1">
    <property type="nucleotide sequence ID" value="XM_022386749.1"/>
</dbReference>
<evidence type="ECO:0000256" key="1">
    <source>
        <dbReference type="SAM" id="Phobius"/>
    </source>
</evidence>
<dbReference type="Proteomes" id="UP000694941">
    <property type="component" value="Unplaced"/>
</dbReference>
<dbReference type="InterPro" id="IPR052728">
    <property type="entry name" value="O2_lipid_transport_reg"/>
</dbReference>
<keyword evidence="1" id="KW-0472">Membrane</keyword>
<evidence type="ECO:0000313" key="3">
    <source>
        <dbReference type="RefSeq" id="XP_022242457.1"/>
    </source>
</evidence>
<feature type="transmembrane region" description="Helical" evidence="1">
    <location>
        <begin position="6"/>
        <end position="23"/>
    </location>
</feature>
<accession>A0ABM1SFQ2</accession>
<feature type="transmembrane region" description="Helical" evidence="1">
    <location>
        <begin position="35"/>
        <end position="57"/>
    </location>
</feature>
<dbReference type="GeneID" id="111085917"/>
<feature type="transmembrane region" description="Helical" evidence="1">
    <location>
        <begin position="142"/>
        <end position="165"/>
    </location>
</feature>
<evidence type="ECO:0000313" key="2">
    <source>
        <dbReference type="Proteomes" id="UP000694941"/>
    </source>
</evidence>
<dbReference type="PANTHER" id="PTHR11161">
    <property type="entry name" value="O-ACYLTRANSFERASE"/>
    <property type="match status" value="1"/>
</dbReference>
<keyword evidence="1" id="KW-0812">Transmembrane</keyword>
<sequence>MYHKPYIHLGAYCVGMYLGYAIAKRSYIILKPYVLVLGWTAAVACNLAVVFGVYYWNRGNEVIEAADAVIYAATHRTVWALGIGWLTFVCVTGNGGIVSKILSWRAWIPLGRITFLTYLIHPLVQMTLVAHVKERLQADQYVAMYLFSGLLLASVTTASFLSVLVDMPFRELEKGCCVRVKKTIKVRAAKGICWIHEIRIQESIHER</sequence>
<gene>
    <name evidence="3" type="primary">LOC111085917</name>
</gene>
<proteinExistence type="predicted"/>